<keyword evidence="1" id="KW-0175">Coiled coil</keyword>
<dbReference type="NCBIfam" id="TIGR03930">
    <property type="entry name" value="WXG100_ESAT6"/>
    <property type="match status" value="1"/>
</dbReference>
<proteinExistence type="predicted"/>
<dbReference type="InterPro" id="IPR036689">
    <property type="entry name" value="ESAT-6-like_sf"/>
</dbReference>
<evidence type="ECO:0000256" key="1">
    <source>
        <dbReference type="SAM" id="Coils"/>
    </source>
</evidence>
<dbReference type="OrthoDB" id="3400155at2"/>
<comment type="caution">
    <text evidence="2">The sequence shown here is derived from an EMBL/GenBank/DDBJ whole genome shotgun (WGS) entry which is preliminary data.</text>
</comment>
<organism evidence="2 3">
    <name type="scientific">Actinacidiphila oryziradicis</name>
    <dbReference type="NCBI Taxonomy" id="2571141"/>
    <lineage>
        <taxon>Bacteria</taxon>
        <taxon>Bacillati</taxon>
        <taxon>Actinomycetota</taxon>
        <taxon>Actinomycetes</taxon>
        <taxon>Kitasatosporales</taxon>
        <taxon>Streptomycetaceae</taxon>
        <taxon>Actinacidiphila</taxon>
    </lineage>
</organism>
<dbReference type="InterPro" id="IPR010310">
    <property type="entry name" value="T7SS_ESAT-6-like"/>
</dbReference>
<dbReference type="AlphaFoldDB" id="A0A4U0S236"/>
<feature type="coiled-coil region" evidence="1">
    <location>
        <begin position="82"/>
        <end position="109"/>
    </location>
</feature>
<dbReference type="Gene3D" id="1.10.287.1060">
    <property type="entry name" value="ESAT-6-like"/>
    <property type="match status" value="1"/>
</dbReference>
<gene>
    <name evidence="2" type="ORF">FCI23_39170</name>
</gene>
<dbReference type="Pfam" id="PF06013">
    <property type="entry name" value="WXG100"/>
    <property type="match status" value="1"/>
</dbReference>
<accession>A0A4U0S236</accession>
<sequence length="114" mass="11945">MTVTVGGVTYDVEPGQVADAATQCSNTAGQVADQLNGLASFVEGMTEYWSGPAATQFQTLMEEFQAAANGIHLALTQISAGLSGTNENYTQAEEAAIKAEQQIQITEQNTANLT</sequence>
<name>A0A4U0S236_9ACTN</name>
<keyword evidence="3" id="KW-1185">Reference proteome</keyword>
<reference evidence="2 3" key="1">
    <citation type="submission" date="2019-04" db="EMBL/GenBank/DDBJ databases">
        <title>Streptomyces oryziradicis sp. nov., a novel actinomycete isolated from rhizosphere soil of rice (Oryza sativa L.).</title>
        <authorList>
            <person name="Li C."/>
        </authorList>
    </citation>
    <scope>NUCLEOTIDE SEQUENCE [LARGE SCALE GENOMIC DNA]</scope>
    <source>
        <strain evidence="2 3">NEAU-C40</strain>
    </source>
</reference>
<evidence type="ECO:0000313" key="2">
    <source>
        <dbReference type="EMBL" id="TKA02067.1"/>
    </source>
</evidence>
<dbReference type="SUPFAM" id="SSF140453">
    <property type="entry name" value="EsxAB dimer-like"/>
    <property type="match status" value="1"/>
</dbReference>
<protein>
    <submittedName>
        <fullName evidence="2">WXG100 family type VII secretion target</fullName>
    </submittedName>
</protein>
<dbReference type="EMBL" id="SUMC01000065">
    <property type="protein sequence ID" value="TKA02067.1"/>
    <property type="molecule type" value="Genomic_DNA"/>
</dbReference>
<evidence type="ECO:0000313" key="3">
    <source>
        <dbReference type="Proteomes" id="UP000305778"/>
    </source>
</evidence>
<dbReference type="RefSeq" id="WP_136728921.1">
    <property type="nucleotide sequence ID" value="NZ_SUMC01000065.1"/>
</dbReference>
<dbReference type="Proteomes" id="UP000305778">
    <property type="component" value="Unassembled WGS sequence"/>
</dbReference>